<evidence type="ECO:0000313" key="2">
    <source>
        <dbReference type="Proteomes" id="UP001303046"/>
    </source>
</evidence>
<name>A0ABR1EK72_NECAM</name>
<keyword evidence="2" id="KW-1185">Reference proteome</keyword>
<dbReference type="EMBL" id="JAVFWL010000006">
    <property type="protein sequence ID" value="KAK6763015.1"/>
    <property type="molecule type" value="Genomic_DNA"/>
</dbReference>
<organism evidence="1 2">
    <name type="scientific">Necator americanus</name>
    <name type="common">Human hookworm</name>
    <dbReference type="NCBI Taxonomy" id="51031"/>
    <lineage>
        <taxon>Eukaryota</taxon>
        <taxon>Metazoa</taxon>
        <taxon>Ecdysozoa</taxon>
        <taxon>Nematoda</taxon>
        <taxon>Chromadorea</taxon>
        <taxon>Rhabditida</taxon>
        <taxon>Rhabditina</taxon>
        <taxon>Rhabditomorpha</taxon>
        <taxon>Strongyloidea</taxon>
        <taxon>Ancylostomatidae</taxon>
        <taxon>Bunostominae</taxon>
        <taxon>Necator</taxon>
    </lineage>
</organism>
<comment type="caution">
    <text evidence="1">The sequence shown here is derived from an EMBL/GenBank/DDBJ whole genome shotgun (WGS) entry which is preliminary data.</text>
</comment>
<accession>A0ABR1EK72</accession>
<evidence type="ECO:0000313" key="1">
    <source>
        <dbReference type="EMBL" id="KAK6763015.1"/>
    </source>
</evidence>
<gene>
    <name evidence="1" type="primary">Necator_chrX.g23807</name>
    <name evidence="1" type="ORF">RB195_023643</name>
</gene>
<evidence type="ECO:0008006" key="3">
    <source>
        <dbReference type="Google" id="ProtNLM"/>
    </source>
</evidence>
<sequence length="94" mass="10766">MDATRNVVMNVYPICDVDKGKKIQRHLAQVHGYSQEQIEEFKLDKKNQKIAASGKTTKHADEYSPPTIPCPICGEGVRNAQDYHVRVYDNLRKH</sequence>
<dbReference type="Proteomes" id="UP001303046">
    <property type="component" value="Unassembled WGS sequence"/>
</dbReference>
<proteinExistence type="predicted"/>
<reference evidence="1 2" key="1">
    <citation type="submission" date="2023-08" db="EMBL/GenBank/DDBJ databases">
        <title>A Necator americanus chromosomal reference genome.</title>
        <authorList>
            <person name="Ilik V."/>
            <person name="Petrzelkova K.J."/>
            <person name="Pardy F."/>
            <person name="Fuh T."/>
            <person name="Niatou-Singa F.S."/>
            <person name="Gouil Q."/>
            <person name="Baker L."/>
            <person name="Ritchie M.E."/>
            <person name="Jex A.R."/>
            <person name="Gazzola D."/>
            <person name="Li H."/>
            <person name="Toshio Fujiwara R."/>
            <person name="Zhan B."/>
            <person name="Aroian R.V."/>
            <person name="Pafco B."/>
            <person name="Schwarz E.M."/>
        </authorList>
    </citation>
    <scope>NUCLEOTIDE SEQUENCE [LARGE SCALE GENOMIC DNA]</scope>
    <source>
        <strain evidence="1 2">Aroian</strain>
        <tissue evidence="1">Whole animal</tissue>
    </source>
</reference>
<protein>
    <recommendedName>
        <fullName evidence="3">C2H2-type domain-containing protein</fullName>
    </recommendedName>
</protein>